<keyword evidence="2" id="KW-1185">Reference proteome</keyword>
<dbReference type="PANTHER" id="PTHR38926">
    <property type="entry name" value="F-BOX DOMAIN CONTAINING PROTEIN, EXPRESSED"/>
    <property type="match status" value="1"/>
</dbReference>
<proteinExistence type="predicted"/>
<reference evidence="1 2" key="1">
    <citation type="submission" date="2016-04" db="EMBL/GenBank/DDBJ databases">
        <title>Evolutionary innovation and constraint leading to complex multicellularity in the Ascomycota.</title>
        <authorList>
            <person name="Cisse O."/>
            <person name="Nguyen A."/>
            <person name="Hewitt D.A."/>
            <person name="Jedd G."/>
            <person name="Stajich J.E."/>
        </authorList>
    </citation>
    <scope>NUCLEOTIDE SEQUENCE [LARGE SCALE GENOMIC DNA]</scope>
    <source>
        <strain evidence="1 2">DAH-3</strain>
    </source>
</reference>
<dbReference type="PANTHER" id="PTHR38926:SF72">
    <property type="entry name" value="IM:7136021-RELATED"/>
    <property type="match status" value="1"/>
</dbReference>
<dbReference type="InterPro" id="IPR032675">
    <property type="entry name" value="LRR_dom_sf"/>
</dbReference>
<evidence type="ECO:0008006" key="3">
    <source>
        <dbReference type="Google" id="ProtNLM"/>
    </source>
</evidence>
<organism evidence="1 2">
    <name type="scientific">Neolecta irregularis (strain DAH-3)</name>
    <dbReference type="NCBI Taxonomy" id="1198029"/>
    <lineage>
        <taxon>Eukaryota</taxon>
        <taxon>Fungi</taxon>
        <taxon>Dikarya</taxon>
        <taxon>Ascomycota</taxon>
        <taxon>Taphrinomycotina</taxon>
        <taxon>Neolectales</taxon>
        <taxon>Neolectaceae</taxon>
        <taxon>Neolecta</taxon>
    </lineage>
</organism>
<sequence>MLSALQNPLILNRIFTSLAGPLSAEPDFNTLFSAAQVSKKWNYEANKIIWHEPPIPALLQIEKNERQKFADFTEELSFNGDDECHANVYQQLGSLKWPKLERLAFDASDENTSERIAKFIVPGLKRLEIYGGPIDDSFLKLVAETCSHLHSVTIDNPRQGVSITGITYLLNCRKDTLKEFVCLYGMDYITTPEMILTLSHICGLRSLGLGGLIRSHWIPQKSFPELRKIQLLIEAKVTGILSTIGSLENLALRIEGDCSEVFANLKSLNKLADVEVFSQNGTIRPNDLLTVCRNNPDIKSLVIIPENGTTSLPATEEDIIALINTLPKLDTLRLQVLSGNQVTQDIIATIALKCPKLKILALSNGNFDLCKIPETAPCFEHLEELELAELIEGDIEKNVKVMQTLFPFVDGPFAESEEEWITLLKKKLAVTVGDRDDVEVDTDDPDNPEE</sequence>
<dbReference type="AlphaFoldDB" id="A0A1U7LIG4"/>
<comment type="caution">
    <text evidence="1">The sequence shown here is derived from an EMBL/GenBank/DDBJ whole genome shotgun (WGS) entry which is preliminary data.</text>
</comment>
<evidence type="ECO:0000313" key="1">
    <source>
        <dbReference type="EMBL" id="OLL22418.1"/>
    </source>
</evidence>
<dbReference type="EMBL" id="LXFE01003343">
    <property type="protein sequence ID" value="OLL22418.1"/>
    <property type="molecule type" value="Genomic_DNA"/>
</dbReference>
<accession>A0A1U7LIG4</accession>
<dbReference type="Gene3D" id="3.80.10.10">
    <property type="entry name" value="Ribonuclease Inhibitor"/>
    <property type="match status" value="1"/>
</dbReference>
<dbReference type="OrthoDB" id="2305901at2759"/>
<gene>
    <name evidence="1" type="ORF">NEOLI_001765</name>
</gene>
<evidence type="ECO:0000313" key="2">
    <source>
        <dbReference type="Proteomes" id="UP000186594"/>
    </source>
</evidence>
<protein>
    <recommendedName>
        <fullName evidence="3">F-box domain-containing protein</fullName>
    </recommendedName>
</protein>
<dbReference type="Proteomes" id="UP000186594">
    <property type="component" value="Unassembled WGS sequence"/>
</dbReference>
<dbReference type="SUPFAM" id="SSF52047">
    <property type="entry name" value="RNI-like"/>
    <property type="match status" value="1"/>
</dbReference>
<dbReference type="OMA" id="WSTIERP"/>
<name>A0A1U7LIG4_NEOID</name>